<dbReference type="InterPro" id="IPR036236">
    <property type="entry name" value="Znf_C2H2_sf"/>
</dbReference>
<keyword evidence="4" id="KW-0238">DNA-binding</keyword>
<evidence type="ECO:0000256" key="1">
    <source>
        <dbReference type="ARBA" id="ARBA00022723"/>
    </source>
</evidence>
<dbReference type="PROSITE" id="PS50157">
    <property type="entry name" value="ZINC_FINGER_C2H2_2"/>
    <property type="match status" value="2"/>
</dbReference>
<evidence type="ECO:0000256" key="3">
    <source>
        <dbReference type="ARBA" id="ARBA00023015"/>
    </source>
</evidence>
<evidence type="ECO:0000256" key="6">
    <source>
        <dbReference type="ARBA" id="ARBA00023242"/>
    </source>
</evidence>
<gene>
    <name evidence="10" type="ORF">ASPSYDRAFT_84185</name>
</gene>
<evidence type="ECO:0000256" key="7">
    <source>
        <dbReference type="PROSITE-ProRule" id="PRU00042"/>
    </source>
</evidence>
<evidence type="ECO:0000259" key="8">
    <source>
        <dbReference type="PROSITE" id="PS50048"/>
    </source>
</evidence>
<dbReference type="PROSITE" id="PS00028">
    <property type="entry name" value="ZINC_FINGER_C2H2_1"/>
    <property type="match status" value="2"/>
</dbReference>
<dbReference type="Proteomes" id="UP000184356">
    <property type="component" value="Unassembled WGS sequence"/>
</dbReference>
<dbReference type="CDD" id="cd12148">
    <property type="entry name" value="fungal_TF_MHR"/>
    <property type="match status" value="1"/>
</dbReference>
<dbReference type="InterPro" id="IPR036864">
    <property type="entry name" value="Zn2-C6_fun-type_DNA-bd_sf"/>
</dbReference>
<dbReference type="OrthoDB" id="654211at2759"/>
<organism evidence="10 11">
    <name type="scientific">Aspergillus sydowii CBS 593.65</name>
    <dbReference type="NCBI Taxonomy" id="1036612"/>
    <lineage>
        <taxon>Eukaryota</taxon>
        <taxon>Fungi</taxon>
        <taxon>Dikarya</taxon>
        <taxon>Ascomycota</taxon>
        <taxon>Pezizomycotina</taxon>
        <taxon>Eurotiomycetes</taxon>
        <taxon>Eurotiomycetidae</taxon>
        <taxon>Eurotiales</taxon>
        <taxon>Aspergillaceae</taxon>
        <taxon>Aspergillus</taxon>
        <taxon>Aspergillus subgen. Nidulantes</taxon>
    </lineage>
</organism>
<keyword evidence="1" id="KW-0479">Metal-binding</keyword>
<reference evidence="11" key="1">
    <citation type="journal article" date="2017" name="Genome Biol.">
        <title>Comparative genomics reveals high biological diversity and specific adaptations in the industrially and medically important fungal genus Aspergillus.</title>
        <authorList>
            <person name="de Vries R.P."/>
            <person name="Riley R."/>
            <person name="Wiebenga A."/>
            <person name="Aguilar-Osorio G."/>
            <person name="Amillis S."/>
            <person name="Uchima C.A."/>
            <person name="Anderluh G."/>
            <person name="Asadollahi M."/>
            <person name="Askin M."/>
            <person name="Barry K."/>
            <person name="Battaglia E."/>
            <person name="Bayram O."/>
            <person name="Benocci T."/>
            <person name="Braus-Stromeyer S.A."/>
            <person name="Caldana C."/>
            <person name="Canovas D."/>
            <person name="Cerqueira G.C."/>
            <person name="Chen F."/>
            <person name="Chen W."/>
            <person name="Choi C."/>
            <person name="Clum A."/>
            <person name="Dos Santos R.A."/>
            <person name="Damasio A.R."/>
            <person name="Diallinas G."/>
            <person name="Emri T."/>
            <person name="Fekete E."/>
            <person name="Flipphi M."/>
            <person name="Freyberg S."/>
            <person name="Gallo A."/>
            <person name="Gournas C."/>
            <person name="Habgood R."/>
            <person name="Hainaut M."/>
            <person name="Harispe M.L."/>
            <person name="Henrissat B."/>
            <person name="Hilden K.S."/>
            <person name="Hope R."/>
            <person name="Hossain A."/>
            <person name="Karabika E."/>
            <person name="Karaffa L."/>
            <person name="Karanyi Z."/>
            <person name="Krasevec N."/>
            <person name="Kuo A."/>
            <person name="Kusch H."/>
            <person name="LaButti K."/>
            <person name="Lagendijk E.L."/>
            <person name="Lapidus A."/>
            <person name="Levasseur A."/>
            <person name="Lindquist E."/>
            <person name="Lipzen A."/>
            <person name="Logrieco A.F."/>
            <person name="MacCabe A."/>
            <person name="Maekelae M.R."/>
            <person name="Malavazi I."/>
            <person name="Melin P."/>
            <person name="Meyer V."/>
            <person name="Mielnichuk N."/>
            <person name="Miskei M."/>
            <person name="Molnar A.P."/>
            <person name="Mule G."/>
            <person name="Ngan C.Y."/>
            <person name="Orejas M."/>
            <person name="Orosz E."/>
            <person name="Ouedraogo J.P."/>
            <person name="Overkamp K.M."/>
            <person name="Park H.-S."/>
            <person name="Perrone G."/>
            <person name="Piumi F."/>
            <person name="Punt P.J."/>
            <person name="Ram A.F."/>
            <person name="Ramon A."/>
            <person name="Rauscher S."/>
            <person name="Record E."/>
            <person name="Riano-Pachon D.M."/>
            <person name="Robert V."/>
            <person name="Roehrig J."/>
            <person name="Ruller R."/>
            <person name="Salamov A."/>
            <person name="Salih N.S."/>
            <person name="Samson R.A."/>
            <person name="Sandor E."/>
            <person name="Sanguinetti M."/>
            <person name="Schuetze T."/>
            <person name="Sepcic K."/>
            <person name="Shelest E."/>
            <person name="Sherlock G."/>
            <person name="Sophianopoulou V."/>
            <person name="Squina F.M."/>
            <person name="Sun H."/>
            <person name="Susca A."/>
            <person name="Todd R.B."/>
            <person name="Tsang A."/>
            <person name="Unkles S.E."/>
            <person name="van de Wiele N."/>
            <person name="van Rossen-Uffink D."/>
            <person name="Oliveira J.V."/>
            <person name="Vesth T.C."/>
            <person name="Visser J."/>
            <person name="Yu J.-H."/>
            <person name="Zhou M."/>
            <person name="Andersen M.R."/>
            <person name="Archer D.B."/>
            <person name="Baker S.E."/>
            <person name="Benoit I."/>
            <person name="Brakhage A.A."/>
            <person name="Braus G.H."/>
            <person name="Fischer R."/>
            <person name="Frisvad J.C."/>
            <person name="Goldman G.H."/>
            <person name="Houbraken J."/>
            <person name="Oakley B."/>
            <person name="Pocsi I."/>
            <person name="Scazzocchio C."/>
            <person name="Seiboth B."/>
            <person name="vanKuyk P.A."/>
            <person name="Wortman J."/>
            <person name="Dyer P.S."/>
            <person name="Grigoriev I.V."/>
        </authorList>
    </citation>
    <scope>NUCLEOTIDE SEQUENCE [LARGE SCALE GENOMIC DNA]</scope>
    <source>
        <strain evidence="11">CBS 593.65</strain>
    </source>
</reference>
<feature type="domain" description="C2H2-type" evidence="9">
    <location>
        <begin position="32"/>
        <end position="59"/>
    </location>
</feature>
<keyword evidence="11" id="KW-1185">Reference proteome</keyword>
<evidence type="ECO:0000259" key="9">
    <source>
        <dbReference type="PROSITE" id="PS50157"/>
    </source>
</evidence>
<dbReference type="InterPro" id="IPR001138">
    <property type="entry name" value="Zn2Cys6_DnaBD"/>
</dbReference>
<evidence type="ECO:0000313" key="10">
    <source>
        <dbReference type="EMBL" id="OJJ64161.1"/>
    </source>
</evidence>
<dbReference type="GO" id="GO:0006351">
    <property type="term" value="P:DNA-templated transcription"/>
    <property type="evidence" value="ECO:0007669"/>
    <property type="project" value="InterPro"/>
</dbReference>
<dbReference type="InterPro" id="IPR007219">
    <property type="entry name" value="XnlR_reg_dom"/>
</dbReference>
<dbReference type="STRING" id="1036612.A0A1L9TXI3"/>
<keyword evidence="3" id="KW-0805">Transcription regulation</keyword>
<dbReference type="CDD" id="cd00067">
    <property type="entry name" value="GAL4"/>
    <property type="match status" value="1"/>
</dbReference>
<feature type="domain" description="Zn(2)-C6 fungal-type" evidence="8">
    <location>
        <begin position="71"/>
        <end position="100"/>
    </location>
</feature>
<evidence type="ECO:0000256" key="2">
    <source>
        <dbReference type="ARBA" id="ARBA00022833"/>
    </source>
</evidence>
<evidence type="ECO:0000313" key="11">
    <source>
        <dbReference type="Proteomes" id="UP000184356"/>
    </source>
</evidence>
<keyword evidence="7" id="KW-0863">Zinc-finger</keyword>
<dbReference type="SMART" id="SM00066">
    <property type="entry name" value="GAL4"/>
    <property type="match status" value="1"/>
</dbReference>
<dbReference type="GeneID" id="63767385"/>
<dbReference type="GO" id="GO:0008270">
    <property type="term" value="F:zinc ion binding"/>
    <property type="evidence" value="ECO:0007669"/>
    <property type="project" value="UniProtKB-KW"/>
</dbReference>
<feature type="domain" description="C2H2-type" evidence="9">
    <location>
        <begin position="4"/>
        <end position="31"/>
    </location>
</feature>
<keyword evidence="6" id="KW-0539">Nucleus</keyword>
<evidence type="ECO:0008006" key="12">
    <source>
        <dbReference type="Google" id="ProtNLM"/>
    </source>
</evidence>
<dbReference type="GO" id="GO:0003677">
    <property type="term" value="F:DNA binding"/>
    <property type="evidence" value="ECO:0007669"/>
    <property type="project" value="UniProtKB-KW"/>
</dbReference>
<dbReference type="Pfam" id="PF04082">
    <property type="entry name" value="Fungal_trans"/>
    <property type="match status" value="1"/>
</dbReference>
<dbReference type="PROSITE" id="PS50048">
    <property type="entry name" value="ZN2_CY6_FUNGAL_2"/>
    <property type="match status" value="1"/>
</dbReference>
<dbReference type="PANTHER" id="PTHR47660:SF7">
    <property type="entry name" value="TRANSCRIPTION FACTOR WITH C2H2 AND ZN(2)-CYS(6) DNA BINDING DOMAIN (EUROFUNG)"/>
    <property type="match status" value="1"/>
</dbReference>
<dbReference type="InterPro" id="IPR013087">
    <property type="entry name" value="Znf_C2H2_type"/>
</dbReference>
<protein>
    <recommendedName>
        <fullName evidence="12">Zn(2)-C6 fungal-type domain-containing protein</fullName>
    </recommendedName>
</protein>
<dbReference type="VEuPathDB" id="FungiDB:ASPSYDRAFT_84185"/>
<dbReference type="AlphaFoldDB" id="A0A1L9TXI3"/>
<dbReference type="GO" id="GO:0000981">
    <property type="term" value="F:DNA-binding transcription factor activity, RNA polymerase II-specific"/>
    <property type="evidence" value="ECO:0007669"/>
    <property type="project" value="InterPro"/>
</dbReference>
<dbReference type="PROSITE" id="PS00463">
    <property type="entry name" value="ZN2_CY6_FUNGAL_1"/>
    <property type="match status" value="1"/>
</dbReference>
<dbReference type="RefSeq" id="XP_040707967.1">
    <property type="nucleotide sequence ID" value="XM_040851312.1"/>
</dbReference>
<dbReference type="EMBL" id="KV878582">
    <property type="protein sequence ID" value="OJJ64161.1"/>
    <property type="molecule type" value="Genomic_DNA"/>
</dbReference>
<dbReference type="SUPFAM" id="SSF57701">
    <property type="entry name" value="Zn2/Cys6 DNA-binding domain"/>
    <property type="match status" value="1"/>
</dbReference>
<dbReference type="SUPFAM" id="SSF57667">
    <property type="entry name" value="beta-beta-alpha zinc fingers"/>
    <property type="match status" value="1"/>
</dbReference>
<accession>A0A1L9TXI3</accession>
<dbReference type="SMART" id="SM00355">
    <property type="entry name" value="ZnF_C2H2"/>
    <property type="match status" value="2"/>
</dbReference>
<evidence type="ECO:0000256" key="5">
    <source>
        <dbReference type="ARBA" id="ARBA00023163"/>
    </source>
</evidence>
<name>A0A1L9TXI3_9EURO</name>
<keyword evidence="2" id="KW-0862">Zinc</keyword>
<sequence>MESLSCSQCSRQYASYSAYNRHRKTHDRTRWHSCDVCNLQFSRSDVLRRHKQIHGETTDGKNTVRKRSIRACDECRKGKIRCDNGNPCRSCLKADKACAYRMKSTRPSVRDFRKRGAANKSRPDAVVSAALSAAVTTASSSPNESLISTMLSPVSALEPATGTPDLLPRVQPAVEFESLLSVPLPETSAVPLWSGDGIGDGPAGKLNGLGLDWNGTLGTDASFTYIGDIPMVPGLPGLGVGVSNSYMSDPTRNMGYAPSIPPTATQRKPPEVVHGIVQEAVNDFQQFPMNDVVFRCRKRRALSELFDSSFGGLDAPKSASHVLHSFVTCFFDEFHHMWPILWRQGLDYDAVEPLLYLTMTSIGAIYAGTSRAKAYGMSMLHSLKAAVVNACLACPEHETKLDQIFEALLLLAIASLHLGHARTPKYIHQARAVLASHARRVNLFSETPESPYDGEESLTRWIKMERKRRMAFAFLRWEAISSILLNTSPQLSCEELCLKIPCNQELWLYVGPDWRERLLTARQEAAFHPMYAELFWHLHGGGGTGSLALTPLSAPIHELMLYGLHLPLGTTPLHSQHTLRSPDWESVRRMLNPISLYDRENLSAWLLYHLAYIRIHSNMNLFKIPSTGSEDPTAGPFQQQRINDLTCWSTTTSAKVALHHACQIWYLITATLQQDDLVTPYFPNQRAASQHNIVAIICLYYAGIVMRTMADLCPSINAQILQPRHMHIMGETLLTSYNIHGEVQKLGDIASRLCPSSEETSWLVTEIKALSLGGWFGAASSQAVDIWEP</sequence>
<dbReference type="Pfam" id="PF00172">
    <property type="entry name" value="Zn_clus"/>
    <property type="match status" value="1"/>
</dbReference>
<keyword evidence="5" id="KW-0804">Transcription</keyword>
<proteinExistence type="predicted"/>
<dbReference type="Gene3D" id="3.30.160.60">
    <property type="entry name" value="Classic Zinc Finger"/>
    <property type="match status" value="1"/>
</dbReference>
<dbReference type="PANTHER" id="PTHR47660">
    <property type="entry name" value="TRANSCRIPTION FACTOR WITH C2H2 AND ZN(2)-CYS(6) DNA BINDING DOMAIN (EUROFUNG)-RELATED-RELATED"/>
    <property type="match status" value="1"/>
</dbReference>
<dbReference type="Gene3D" id="4.10.240.10">
    <property type="entry name" value="Zn(2)-C6 fungal-type DNA-binding domain"/>
    <property type="match status" value="1"/>
</dbReference>
<evidence type="ECO:0000256" key="4">
    <source>
        <dbReference type="ARBA" id="ARBA00023125"/>
    </source>
</evidence>